<comment type="caution">
    <text evidence="1">The sequence shown here is derived from an EMBL/GenBank/DDBJ whole genome shotgun (WGS) entry which is preliminary data.</text>
</comment>
<evidence type="ECO:0000313" key="1">
    <source>
        <dbReference type="EMBL" id="MFB9687682.1"/>
    </source>
</evidence>
<sequence length="223" mass="24297">MAEDAAGAVRRTPGPEAVDQLAGLIEVGLHPPAAKCPFCENARRAAARILAAGWQLRPVVLLLAEACDCTPPYADCPHGPEPVDALDLAVWLHAEAEWQREQARNLFIDHYNATDGQMTRIGELETLLRERTGERDARQARIDAAKRWLDDPQDLTPAGQLYQIRAALQGDQPAGPPDFAEVRGELADGRRFTGRVDLRPARELADRLAAEAAAQSTGEVDRG</sequence>
<reference evidence="1 2" key="1">
    <citation type="submission" date="2024-09" db="EMBL/GenBank/DDBJ databases">
        <authorList>
            <person name="Sun Q."/>
            <person name="Mori K."/>
        </authorList>
    </citation>
    <scope>NUCLEOTIDE SEQUENCE [LARGE SCALE GENOMIC DNA]</scope>
    <source>
        <strain evidence="1 2">JCM 13852</strain>
    </source>
</reference>
<protein>
    <submittedName>
        <fullName evidence="1">Uncharacterized protein</fullName>
    </submittedName>
</protein>
<evidence type="ECO:0000313" key="2">
    <source>
        <dbReference type="Proteomes" id="UP001589535"/>
    </source>
</evidence>
<name>A0ABV5U8G3_9PSEU</name>
<accession>A0ABV5U8G3</accession>
<dbReference type="RefSeq" id="WP_378198447.1">
    <property type="nucleotide sequence ID" value="NZ_JBHMBK010000021.1"/>
</dbReference>
<organism evidence="1 2">
    <name type="scientific">Amycolatopsis plumensis</name>
    <dbReference type="NCBI Taxonomy" id="236508"/>
    <lineage>
        <taxon>Bacteria</taxon>
        <taxon>Bacillati</taxon>
        <taxon>Actinomycetota</taxon>
        <taxon>Actinomycetes</taxon>
        <taxon>Pseudonocardiales</taxon>
        <taxon>Pseudonocardiaceae</taxon>
        <taxon>Amycolatopsis</taxon>
    </lineage>
</organism>
<dbReference type="Proteomes" id="UP001589535">
    <property type="component" value="Unassembled WGS sequence"/>
</dbReference>
<proteinExistence type="predicted"/>
<gene>
    <name evidence="1" type="ORF">ACFFTO_26180</name>
</gene>
<keyword evidence="2" id="KW-1185">Reference proteome</keyword>
<dbReference type="EMBL" id="JBHMBK010000021">
    <property type="protein sequence ID" value="MFB9687682.1"/>
    <property type="molecule type" value="Genomic_DNA"/>
</dbReference>